<name>A0AAV2QYV9_MEGNR</name>
<dbReference type="GO" id="GO:0005912">
    <property type="term" value="C:adherens junction"/>
    <property type="evidence" value="ECO:0007669"/>
    <property type="project" value="TreeGrafter"/>
</dbReference>
<keyword evidence="15" id="KW-1185">Reference proteome</keyword>
<organism evidence="14 15">
    <name type="scientific">Meganyctiphanes norvegica</name>
    <name type="common">Northern krill</name>
    <name type="synonym">Thysanopoda norvegica</name>
    <dbReference type="NCBI Taxonomy" id="48144"/>
    <lineage>
        <taxon>Eukaryota</taxon>
        <taxon>Metazoa</taxon>
        <taxon>Ecdysozoa</taxon>
        <taxon>Arthropoda</taxon>
        <taxon>Crustacea</taxon>
        <taxon>Multicrustacea</taxon>
        <taxon>Malacostraca</taxon>
        <taxon>Eumalacostraca</taxon>
        <taxon>Eucarida</taxon>
        <taxon>Euphausiacea</taxon>
        <taxon>Euphausiidae</taxon>
        <taxon>Meganyctiphanes</taxon>
    </lineage>
</organism>
<dbReference type="FunFam" id="2.60.40.60:FF:000104">
    <property type="entry name" value="cadherin-23 isoform X1"/>
    <property type="match status" value="1"/>
</dbReference>
<feature type="domain" description="Cadherin" evidence="13">
    <location>
        <begin position="1351"/>
        <end position="1445"/>
    </location>
</feature>
<dbReference type="FunFam" id="2.60.40.60:FF:000181">
    <property type="entry name" value="Predicted protein"/>
    <property type="match status" value="1"/>
</dbReference>
<dbReference type="GO" id="GO:0001736">
    <property type="term" value="P:establishment of planar polarity"/>
    <property type="evidence" value="ECO:0007669"/>
    <property type="project" value="UniProtKB-ARBA"/>
</dbReference>
<feature type="domain" description="Cadherin" evidence="13">
    <location>
        <begin position="295"/>
        <end position="399"/>
    </location>
</feature>
<dbReference type="FunFam" id="2.60.40.60:FF:000353">
    <property type="entry name" value="Dachsous, isoform B"/>
    <property type="match status" value="1"/>
</dbReference>
<evidence type="ECO:0000256" key="12">
    <source>
        <dbReference type="PROSITE-ProRule" id="PRU00043"/>
    </source>
</evidence>
<feature type="domain" description="Cadherin" evidence="13">
    <location>
        <begin position="1237"/>
        <end position="1342"/>
    </location>
</feature>
<keyword evidence="11" id="KW-0325">Glycoprotein</keyword>
<dbReference type="GO" id="GO:0016339">
    <property type="term" value="P:calcium-dependent cell-cell adhesion via plasma membrane cell adhesion molecules"/>
    <property type="evidence" value="ECO:0007669"/>
    <property type="project" value="TreeGrafter"/>
</dbReference>
<dbReference type="GO" id="GO:0034332">
    <property type="term" value="P:adherens junction organization"/>
    <property type="evidence" value="ECO:0007669"/>
    <property type="project" value="TreeGrafter"/>
</dbReference>
<dbReference type="InterPro" id="IPR015919">
    <property type="entry name" value="Cadherin-like_sf"/>
</dbReference>
<evidence type="ECO:0000256" key="4">
    <source>
        <dbReference type="ARBA" id="ARBA00022729"/>
    </source>
</evidence>
<dbReference type="GO" id="GO:0044331">
    <property type="term" value="P:cell-cell adhesion mediated by cadherin"/>
    <property type="evidence" value="ECO:0007669"/>
    <property type="project" value="TreeGrafter"/>
</dbReference>
<dbReference type="GO" id="GO:0007156">
    <property type="term" value="P:homophilic cell adhesion via plasma membrane adhesion molecules"/>
    <property type="evidence" value="ECO:0007669"/>
    <property type="project" value="InterPro"/>
</dbReference>
<dbReference type="GO" id="GO:0016477">
    <property type="term" value="P:cell migration"/>
    <property type="evidence" value="ECO:0007669"/>
    <property type="project" value="TreeGrafter"/>
</dbReference>
<dbReference type="GO" id="GO:0007163">
    <property type="term" value="P:establishment or maintenance of cell polarity"/>
    <property type="evidence" value="ECO:0007669"/>
    <property type="project" value="UniProtKB-ARBA"/>
</dbReference>
<keyword evidence="6 12" id="KW-0106">Calcium</keyword>
<dbReference type="Proteomes" id="UP001497623">
    <property type="component" value="Unassembled WGS sequence"/>
</dbReference>
<comment type="caution">
    <text evidence="14">The sequence shown here is derived from an EMBL/GenBank/DDBJ whole genome shotgun (WGS) entry which is preliminary data.</text>
</comment>
<gene>
    <name evidence="14" type="ORF">MNOR_LOCUS17591</name>
</gene>
<dbReference type="GO" id="GO:0008104">
    <property type="term" value="P:intracellular protein localization"/>
    <property type="evidence" value="ECO:0007669"/>
    <property type="project" value="UniProtKB-ARBA"/>
</dbReference>
<evidence type="ECO:0000313" key="15">
    <source>
        <dbReference type="Proteomes" id="UP001497623"/>
    </source>
</evidence>
<dbReference type="GO" id="GO:0005509">
    <property type="term" value="F:calcium ion binding"/>
    <property type="evidence" value="ECO:0007669"/>
    <property type="project" value="UniProtKB-UniRule"/>
</dbReference>
<dbReference type="GO" id="GO:0008013">
    <property type="term" value="F:beta-catenin binding"/>
    <property type="evidence" value="ECO:0007669"/>
    <property type="project" value="TreeGrafter"/>
</dbReference>
<reference evidence="14 15" key="1">
    <citation type="submission" date="2024-05" db="EMBL/GenBank/DDBJ databases">
        <authorList>
            <person name="Wallberg A."/>
        </authorList>
    </citation>
    <scope>NUCLEOTIDE SEQUENCE [LARGE SCALE GENOMIC DNA]</scope>
</reference>
<dbReference type="PROSITE" id="PS00232">
    <property type="entry name" value="CADHERIN_1"/>
    <property type="match status" value="9"/>
</dbReference>
<evidence type="ECO:0000256" key="8">
    <source>
        <dbReference type="ARBA" id="ARBA00022989"/>
    </source>
</evidence>
<dbReference type="EMBL" id="CAXKWB010012162">
    <property type="protein sequence ID" value="CAL4103549.1"/>
    <property type="molecule type" value="Genomic_DNA"/>
</dbReference>
<dbReference type="FunFam" id="2.60.40.60:FF:000032">
    <property type="entry name" value="FAT atypical cadherin 1"/>
    <property type="match status" value="1"/>
</dbReference>
<dbReference type="PRINTS" id="PR00205">
    <property type="entry name" value="CADHERIN"/>
</dbReference>
<evidence type="ECO:0000256" key="7">
    <source>
        <dbReference type="ARBA" id="ARBA00022889"/>
    </source>
</evidence>
<dbReference type="InterPro" id="IPR020894">
    <property type="entry name" value="Cadherin_CS"/>
</dbReference>
<dbReference type="SMART" id="SM00112">
    <property type="entry name" value="CA"/>
    <property type="match status" value="14"/>
</dbReference>
<dbReference type="GO" id="GO:0048589">
    <property type="term" value="P:developmental growth"/>
    <property type="evidence" value="ECO:0007669"/>
    <property type="project" value="UniProtKB-ARBA"/>
</dbReference>
<evidence type="ECO:0000256" key="11">
    <source>
        <dbReference type="ARBA" id="ARBA00023180"/>
    </source>
</evidence>
<dbReference type="PANTHER" id="PTHR24027">
    <property type="entry name" value="CADHERIN-23"/>
    <property type="match status" value="1"/>
</dbReference>
<dbReference type="CDD" id="cd11304">
    <property type="entry name" value="Cadherin_repeat"/>
    <property type="match status" value="14"/>
</dbReference>
<accession>A0AAV2QYV9</accession>
<dbReference type="InterPro" id="IPR039808">
    <property type="entry name" value="Cadherin"/>
</dbReference>
<keyword evidence="9" id="KW-0472">Membrane</keyword>
<dbReference type="PROSITE" id="PS50268">
    <property type="entry name" value="CADHERIN_2"/>
    <property type="match status" value="14"/>
</dbReference>
<dbReference type="GO" id="GO:0045296">
    <property type="term" value="F:cadherin binding"/>
    <property type="evidence" value="ECO:0007669"/>
    <property type="project" value="TreeGrafter"/>
</dbReference>
<dbReference type="InterPro" id="IPR002126">
    <property type="entry name" value="Cadherin-like_dom"/>
</dbReference>
<dbReference type="GO" id="GO:0000902">
    <property type="term" value="P:cell morphogenesis"/>
    <property type="evidence" value="ECO:0007669"/>
    <property type="project" value="TreeGrafter"/>
</dbReference>
<dbReference type="Gene3D" id="2.60.40.60">
    <property type="entry name" value="Cadherins"/>
    <property type="match status" value="15"/>
</dbReference>
<keyword evidence="7" id="KW-0130">Cell adhesion</keyword>
<feature type="domain" description="Cadherin" evidence="13">
    <location>
        <begin position="400"/>
        <end position="502"/>
    </location>
</feature>
<dbReference type="FunFam" id="2.60.40.60:FF:000081">
    <property type="entry name" value="protocadherin Fat 4"/>
    <property type="match status" value="1"/>
</dbReference>
<keyword evidence="10" id="KW-1015">Disulfide bond</keyword>
<evidence type="ECO:0000256" key="2">
    <source>
        <dbReference type="ARBA" id="ARBA00022536"/>
    </source>
</evidence>
<evidence type="ECO:0000256" key="1">
    <source>
        <dbReference type="ARBA" id="ARBA00004167"/>
    </source>
</evidence>
<sequence length="1498" mass="165436">MDPDAGENGRVTYTIHSGNTYGTFDINKTTGRLFTAREIDFELLSEYMLQIKAVDSSSSDPKSSIINIKINVSDENDHSPVFKDDPVIFSVPENTAIGTNVWNFTALDGDSGDNGHVLYSLTQQMPKQVFKLSATTGMLSLMAPLDHEEYKEVTLVITATDQPRDETERRLASLTVRILIEDANDNSPKFVSKSRIDILEDEPLGYPVLHVIATDEDSRDNGRVTYIISSGNKEGHFALDYDTGLLTIVKELDREHALEYHLNVTASDHGQPSRSSSQLIDIFVEDVNDNAPKFTQSVYFANVSEGTGPGTMVLSVTASDCDHGSNSNLTYSIPPGIGDNKFRISPVTGEVHTIATLDREEKEQYTLTVYVKDGSFPAQYDTASVQVSLNDVNDHAPEFRDSCYPLHVPENTDLAQIHTVLATDRDAGNNGQVTYSITGGNIGNKFSINNLSGALTSRPLDRETRSKYYLVITAQDRGIPPKSGVCNMPITVLDQNDNDPKFSQNRYTASIPEDVPSETTVLTVQATDDDHGENSHITYSLSNETHWLFKINNVTGIITTAGTFDREKQSVYKFEVRATDGGRYDARSENVEVEVKITDVNDNNPMFDQYPFTVDVDSYTQPGQRLVQVTAADTDTDLNAEIIYSLVDEHKNNKFRINPETGIVTATSALGHESSQIYHLEVVARDRGSPPRSSTGLVEIRVGDISQQPSLRFQNTTYTVNLPENAPEGTDVVKVAALRSDGRLQRINYSFGSGNEDNIFEINSNNGLIRVRDPDKLDFETVPELILIIVAHVEGDTALYAYTRVTITLVDENDNAPRFTQDSYISSVWEGNNRGTYVMQISATDDDHGPNANIVYHIIDGNHDNAFVIDPAYSGIVKTNIVLDREIRESYRLTIIATDEGVPQLTGTCTLRINIVDANDNQPTFPPHSIVQVSEGSEVGTVITTITANDVDTNPAITYKFTNTGNPLNMFSIDKFSGKITLAVPLDHEKRREYMLQVEASDTAHRATTSITVKVLDENDNAPVFSQQAYQVNLPELSRMGTSVVRVNATDADTGNNARIKYFLGTSSDAGFYINERTGVIYTNSSIHYNPRQPVVQLVVAARDSGRPSLSAVAAIKIQITDVNDNAPKFSKEVYVAHVSEDAPRGHIVSRVSASDMDESRHNRNIDYSIVSGNSNGTFQITSNTGEIILMKKLDRETQAEFRLITLARDRGNPVKNATCQVVITVDDVNDHAPDFNQTTYAIEVSEMLGLGASIIQVSAIDEDDGDNALITYDITSGNDQEVFALDSETGVVTLRESLDYDITSEYRFIVRATDSSRHHRLAALAVVEITVTDENDNTPQFPVNKYLEFIPENAPVGTSVFTVYANDADKGIYGALNYSISSGEDKDKFEIDAKSGLVTTKAIFNYESRQSYYFIIRAEDSGGEYASVNVQVNVESQDEYAPVFSERNFYLAINSDVDIGMIVGKVDATDSDEGPHGRIFYAFRKITPISKLIEHLE</sequence>
<dbReference type="SUPFAM" id="SSF49313">
    <property type="entry name" value="Cadherin-like"/>
    <property type="match status" value="15"/>
</dbReference>
<feature type="domain" description="Cadherin" evidence="13">
    <location>
        <begin position="608"/>
        <end position="711"/>
    </location>
</feature>
<evidence type="ECO:0000256" key="5">
    <source>
        <dbReference type="ARBA" id="ARBA00022737"/>
    </source>
</evidence>
<dbReference type="GO" id="GO:0007424">
    <property type="term" value="P:open tracheal system development"/>
    <property type="evidence" value="ECO:0007669"/>
    <property type="project" value="UniProtKB-ARBA"/>
</dbReference>
<dbReference type="Pfam" id="PF00028">
    <property type="entry name" value="Cadherin"/>
    <property type="match status" value="14"/>
</dbReference>
<dbReference type="GO" id="GO:0007043">
    <property type="term" value="P:cell-cell junction assembly"/>
    <property type="evidence" value="ECO:0007669"/>
    <property type="project" value="TreeGrafter"/>
</dbReference>
<evidence type="ECO:0000313" key="14">
    <source>
        <dbReference type="EMBL" id="CAL4103549.1"/>
    </source>
</evidence>
<dbReference type="PANTHER" id="PTHR24027:SF422">
    <property type="entry name" value="CADHERIN DOMAIN-CONTAINING PROTEIN"/>
    <property type="match status" value="1"/>
</dbReference>
<keyword evidence="3" id="KW-0812">Transmembrane</keyword>
<evidence type="ECO:0000259" key="13">
    <source>
        <dbReference type="PROSITE" id="PS50268"/>
    </source>
</evidence>
<dbReference type="FunFam" id="2.60.40.60:FF:000020">
    <property type="entry name" value="Dachsous cadherin-related 1b"/>
    <property type="match status" value="4"/>
</dbReference>
<dbReference type="FunFam" id="2.60.40.60:FF:000039">
    <property type="entry name" value="FAT atypical cadherin 3"/>
    <property type="match status" value="1"/>
</dbReference>
<comment type="subcellular location">
    <subcellularLocation>
        <location evidence="1">Membrane</location>
        <topology evidence="1">Single-pass membrane protein</topology>
    </subcellularLocation>
</comment>
<evidence type="ECO:0000256" key="9">
    <source>
        <dbReference type="ARBA" id="ARBA00023136"/>
    </source>
</evidence>
<proteinExistence type="predicted"/>
<feature type="domain" description="Cadherin" evidence="13">
    <location>
        <begin position="714"/>
        <end position="819"/>
    </location>
</feature>
<feature type="domain" description="Cadherin" evidence="13">
    <location>
        <begin position="2"/>
        <end position="82"/>
    </location>
</feature>
<dbReference type="FunFam" id="2.60.40.60:FF:000226">
    <property type="entry name" value="Dachsous, isoform B"/>
    <property type="match status" value="1"/>
</dbReference>
<keyword evidence="4" id="KW-0732">Signal</keyword>
<evidence type="ECO:0000256" key="3">
    <source>
        <dbReference type="ARBA" id="ARBA00022692"/>
    </source>
</evidence>
<feature type="domain" description="Cadherin" evidence="13">
    <location>
        <begin position="1026"/>
        <end position="1130"/>
    </location>
</feature>
<feature type="domain" description="Cadherin" evidence="13">
    <location>
        <begin position="1131"/>
        <end position="1236"/>
    </location>
</feature>
<keyword evidence="2" id="KW-0245">EGF-like domain</keyword>
<keyword evidence="5" id="KW-0677">Repeat</keyword>
<keyword evidence="8" id="KW-1133">Transmembrane helix</keyword>
<dbReference type="GO" id="GO:0009887">
    <property type="term" value="P:animal organ morphogenesis"/>
    <property type="evidence" value="ECO:0007669"/>
    <property type="project" value="UniProtKB-ARBA"/>
</dbReference>
<feature type="domain" description="Cadherin" evidence="13">
    <location>
        <begin position="925"/>
        <end position="1025"/>
    </location>
</feature>
<feature type="domain" description="Cadherin" evidence="13">
    <location>
        <begin position="820"/>
        <end position="925"/>
    </location>
</feature>
<feature type="domain" description="Cadherin" evidence="13">
    <location>
        <begin position="503"/>
        <end position="607"/>
    </location>
</feature>
<protein>
    <recommendedName>
        <fullName evidence="13">Cadherin domain-containing protein</fullName>
    </recommendedName>
</protein>
<dbReference type="FunFam" id="2.60.40.60:FF:000116">
    <property type="entry name" value="Dachsous cadherin-related 2"/>
    <property type="match status" value="1"/>
</dbReference>
<dbReference type="GO" id="GO:0030855">
    <property type="term" value="P:epithelial cell differentiation"/>
    <property type="evidence" value="ECO:0007669"/>
    <property type="project" value="UniProtKB-ARBA"/>
</dbReference>
<evidence type="ECO:0000256" key="10">
    <source>
        <dbReference type="ARBA" id="ARBA00023157"/>
    </source>
</evidence>
<feature type="domain" description="Cadherin" evidence="13">
    <location>
        <begin position="190"/>
        <end position="294"/>
    </location>
</feature>
<dbReference type="FunFam" id="2.60.40.60:FF:000140">
    <property type="entry name" value="Dachsous cadherin-related 1"/>
    <property type="match status" value="1"/>
</dbReference>
<feature type="domain" description="Cadherin" evidence="13">
    <location>
        <begin position="83"/>
        <end position="190"/>
    </location>
</feature>
<evidence type="ECO:0000256" key="6">
    <source>
        <dbReference type="ARBA" id="ARBA00022837"/>
    </source>
</evidence>
<dbReference type="GO" id="GO:0016342">
    <property type="term" value="C:catenin complex"/>
    <property type="evidence" value="ECO:0007669"/>
    <property type="project" value="TreeGrafter"/>
</dbReference>